<dbReference type="NCBIfam" id="TIGR00842">
    <property type="entry name" value="bcct"/>
    <property type="match status" value="1"/>
</dbReference>
<dbReference type="PROSITE" id="PS01303">
    <property type="entry name" value="BCCT"/>
    <property type="match status" value="1"/>
</dbReference>
<evidence type="ECO:0000256" key="4">
    <source>
        <dbReference type="ARBA" id="ARBA00022475"/>
    </source>
</evidence>
<evidence type="ECO:0000256" key="8">
    <source>
        <dbReference type="SAM" id="Phobius"/>
    </source>
</evidence>
<dbReference type="GO" id="GO:0005886">
    <property type="term" value="C:plasma membrane"/>
    <property type="evidence" value="ECO:0007669"/>
    <property type="project" value="UniProtKB-SubCell"/>
</dbReference>
<feature type="transmembrane region" description="Helical" evidence="8">
    <location>
        <begin position="134"/>
        <end position="154"/>
    </location>
</feature>
<feature type="transmembrane region" description="Helical" evidence="8">
    <location>
        <begin position="186"/>
        <end position="206"/>
    </location>
</feature>
<dbReference type="InterPro" id="IPR018093">
    <property type="entry name" value="BCCT_CS"/>
</dbReference>
<dbReference type="GO" id="GO:0022857">
    <property type="term" value="F:transmembrane transporter activity"/>
    <property type="evidence" value="ECO:0007669"/>
    <property type="project" value="InterPro"/>
</dbReference>
<evidence type="ECO:0000313" key="9">
    <source>
        <dbReference type="EMBL" id="MQW34259.1"/>
    </source>
</evidence>
<dbReference type="PANTHER" id="PTHR30047">
    <property type="entry name" value="HIGH-AFFINITY CHOLINE TRANSPORT PROTEIN-RELATED"/>
    <property type="match status" value="1"/>
</dbReference>
<dbReference type="Proteomes" id="UP000429484">
    <property type="component" value="Unassembled WGS sequence"/>
</dbReference>
<dbReference type="PANTHER" id="PTHR30047:SF7">
    <property type="entry name" value="HIGH-AFFINITY CHOLINE TRANSPORT PROTEIN"/>
    <property type="match status" value="1"/>
</dbReference>
<dbReference type="Pfam" id="PF02028">
    <property type="entry name" value="BCCT"/>
    <property type="match status" value="1"/>
</dbReference>
<feature type="transmembrane region" description="Helical" evidence="8">
    <location>
        <begin position="389"/>
        <end position="407"/>
    </location>
</feature>
<evidence type="ECO:0000313" key="10">
    <source>
        <dbReference type="Proteomes" id="UP000429484"/>
    </source>
</evidence>
<feature type="transmembrane region" description="Helical" evidence="8">
    <location>
        <begin position="489"/>
        <end position="510"/>
    </location>
</feature>
<dbReference type="InterPro" id="IPR000060">
    <property type="entry name" value="BCCT_transptr"/>
</dbReference>
<feature type="transmembrane region" description="Helical" evidence="8">
    <location>
        <begin position="516"/>
        <end position="536"/>
    </location>
</feature>
<comment type="similarity">
    <text evidence="2">Belongs to the BCCT transporter (TC 2.A.15) family.</text>
</comment>
<accession>A0AAW9TSE9</accession>
<feature type="transmembrane region" description="Helical" evidence="8">
    <location>
        <begin position="53"/>
        <end position="75"/>
    </location>
</feature>
<keyword evidence="7 8" id="KW-0472">Membrane</keyword>
<evidence type="ECO:0000256" key="1">
    <source>
        <dbReference type="ARBA" id="ARBA00004651"/>
    </source>
</evidence>
<protein>
    <submittedName>
        <fullName evidence="9">BCCT family transporter</fullName>
    </submittedName>
</protein>
<evidence type="ECO:0000256" key="7">
    <source>
        <dbReference type="ARBA" id="ARBA00023136"/>
    </source>
</evidence>
<name>A0AAW9TSE9_RHIML</name>
<evidence type="ECO:0000256" key="6">
    <source>
        <dbReference type="ARBA" id="ARBA00022989"/>
    </source>
</evidence>
<feature type="transmembrane region" description="Helical" evidence="8">
    <location>
        <begin position="236"/>
        <end position="259"/>
    </location>
</feature>
<dbReference type="EMBL" id="WISR01000149">
    <property type="protein sequence ID" value="MQW34259.1"/>
    <property type="molecule type" value="Genomic_DNA"/>
</dbReference>
<evidence type="ECO:0000256" key="5">
    <source>
        <dbReference type="ARBA" id="ARBA00022692"/>
    </source>
</evidence>
<organism evidence="9 10">
    <name type="scientific">Rhizobium meliloti</name>
    <name type="common">Ensifer meliloti</name>
    <name type="synonym">Sinorhizobium meliloti</name>
    <dbReference type="NCBI Taxonomy" id="382"/>
    <lineage>
        <taxon>Bacteria</taxon>
        <taxon>Pseudomonadati</taxon>
        <taxon>Pseudomonadota</taxon>
        <taxon>Alphaproteobacteria</taxon>
        <taxon>Hyphomicrobiales</taxon>
        <taxon>Rhizobiaceae</taxon>
        <taxon>Sinorhizobium/Ensifer group</taxon>
        <taxon>Sinorhizobium</taxon>
    </lineage>
</organism>
<comment type="subcellular location">
    <subcellularLocation>
        <location evidence="1">Cell membrane</location>
        <topology evidence="1">Multi-pass membrane protein</topology>
    </subcellularLocation>
</comment>
<proteinExistence type="inferred from homology"/>
<feature type="transmembrane region" description="Helical" evidence="8">
    <location>
        <begin position="360"/>
        <end position="377"/>
    </location>
</feature>
<feature type="transmembrane region" description="Helical" evidence="8">
    <location>
        <begin position="305"/>
        <end position="325"/>
    </location>
</feature>
<feature type="transmembrane region" description="Helical" evidence="8">
    <location>
        <begin position="271"/>
        <end position="293"/>
    </location>
</feature>
<feature type="transmembrane region" description="Helical" evidence="8">
    <location>
        <begin position="95"/>
        <end position="114"/>
    </location>
</feature>
<keyword evidence="4" id="KW-1003">Cell membrane</keyword>
<reference evidence="9 10" key="1">
    <citation type="journal article" date="2013" name="Genome Biol.">
        <title>Comparative genomics of the core and accessory genomes of 48 Sinorhizobium strains comprising five genospecies.</title>
        <authorList>
            <person name="Sugawara M."/>
            <person name="Epstein B."/>
            <person name="Badgley B.D."/>
            <person name="Unno T."/>
            <person name="Xu L."/>
            <person name="Reese J."/>
            <person name="Gyaneshwar P."/>
            <person name="Denny R."/>
            <person name="Mudge J."/>
            <person name="Bharti A.K."/>
            <person name="Farmer A.D."/>
            <person name="May G.D."/>
            <person name="Woodward J.E."/>
            <person name="Medigue C."/>
            <person name="Vallenet D."/>
            <person name="Lajus A."/>
            <person name="Rouy Z."/>
            <person name="Martinez-Vaz B."/>
            <person name="Tiffin P."/>
            <person name="Young N.D."/>
            <person name="Sadowsky M.J."/>
        </authorList>
    </citation>
    <scope>NUCLEOTIDE SEQUENCE [LARGE SCALE GENOMIC DNA]</scope>
    <source>
        <strain evidence="9 10">N6B1</strain>
    </source>
</reference>
<feature type="transmembrane region" description="Helical" evidence="8">
    <location>
        <begin position="442"/>
        <end position="462"/>
    </location>
</feature>
<evidence type="ECO:0000256" key="2">
    <source>
        <dbReference type="ARBA" id="ARBA00005658"/>
    </source>
</evidence>
<dbReference type="AlphaFoldDB" id="A0AAW9TSE9"/>
<keyword evidence="5 8" id="KW-0812">Transmembrane</keyword>
<keyword evidence="6 8" id="KW-1133">Transmembrane helix</keyword>
<sequence>MQNRVVSCRFTGSTARRATMPEGIRGRSHILFLVPLSRAESVGRLHQVQRFKVNLPVFVGSVAVIALFVGIGVIAPKRAESIFSGMQTAILSGFGWLYLLSVAVFLFSMLFLAFSRYGELKLGPDDSEPEFRYLSWIAMLFAAGMGIGLMYFAVGEPMTHFASPPEAEPLTIAAQREAMSVTFFHWGVHAWAIYSVVGLSLAYFGYRYNLPLTVRSGLYPLLKEGIHGPIGHVVDIFAICGTMFGLATSLGFGVLQINSGLNYLLGIPQSIYVQLLLVTVVTAIATISVVTGVEKGVRILSETNLFLAVLLMLFVLVVGPTGTLMRDFVQNIGLYLDSLVLRTFNIYAYEPRPWIDSWTLFYWAWWISWSPFVGMFIARISRGRTVREFVTAVLFVPAMFTFLWMTVFGNTAIYVDTTIANGELARDVKADLSVALFQFFEYLPWPAVTSTLAVLLVSIFFVTSSDSGSLVIDTIASGGETATPALQRIFWCSLSGIVAAVLLSTGGLTALQSATISTALPFSLVMLILVWSLFVGMRADLARTQSPGSLGPRAYPASGVPWQRRLAMTLSTPDRRAVEKFLQASVLPALEAVARELTRRSRPASVGRDAETGALTLTVPAEGHRDFVYGVQMSEHKLPAFTAYDATVADVRYEARTFFSDGSRGYDIMGMADNQIINDVLFQFERYTGFVRSPESSLLATSPEER</sequence>
<evidence type="ECO:0000256" key="3">
    <source>
        <dbReference type="ARBA" id="ARBA00022448"/>
    </source>
</evidence>
<keyword evidence="3" id="KW-0813">Transport</keyword>
<comment type="caution">
    <text evidence="9">The sequence shown here is derived from an EMBL/GenBank/DDBJ whole genome shotgun (WGS) entry which is preliminary data.</text>
</comment>
<gene>
    <name evidence="9" type="ORF">GHK53_16060</name>
</gene>